<evidence type="ECO:0000313" key="2">
    <source>
        <dbReference type="EMBL" id="KIM56644.1"/>
    </source>
</evidence>
<dbReference type="EMBL" id="KN822112">
    <property type="protein sequence ID" value="KIM56644.1"/>
    <property type="molecule type" value="Genomic_DNA"/>
</dbReference>
<dbReference type="Proteomes" id="UP000053989">
    <property type="component" value="Unassembled WGS sequence"/>
</dbReference>
<evidence type="ECO:0000256" key="1">
    <source>
        <dbReference type="SAM" id="MobiDB-lite"/>
    </source>
</evidence>
<proteinExistence type="predicted"/>
<protein>
    <submittedName>
        <fullName evidence="2">Uncharacterized protein</fullName>
    </submittedName>
</protein>
<feature type="region of interest" description="Disordered" evidence="1">
    <location>
        <begin position="167"/>
        <end position="189"/>
    </location>
</feature>
<dbReference type="InParanoid" id="A0A0C3DK09"/>
<organism evidence="2 3">
    <name type="scientific">Scleroderma citrinum Foug A</name>
    <dbReference type="NCBI Taxonomy" id="1036808"/>
    <lineage>
        <taxon>Eukaryota</taxon>
        <taxon>Fungi</taxon>
        <taxon>Dikarya</taxon>
        <taxon>Basidiomycota</taxon>
        <taxon>Agaricomycotina</taxon>
        <taxon>Agaricomycetes</taxon>
        <taxon>Agaricomycetidae</taxon>
        <taxon>Boletales</taxon>
        <taxon>Sclerodermatineae</taxon>
        <taxon>Sclerodermataceae</taxon>
        <taxon>Scleroderma</taxon>
    </lineage>
</organism>
<name>A0A0C3DK09_9AGAM</name>
<dbReference type="AlphaFoldDB" id="A0A0C3DK09"/>
<evidence type="ECO:0000313" key="3">
    <source>
        <dbReference type="Proteomes" id="UP000053989"/>
    </source>
</evidence>
<reference evidence="2 3" key="1">
    <citation type="submission" date="2014-04" db="EMBL/GenBank/DDBJ databases">
        <authorList>
            <consortium name="DOE Joint Genome Institute"/>
            <person name="Kuo A."/>
            <person name="Kohler A."/>
            <person name="Nagy L.G."/>
            <person name="Floudas D."/>
            <person name="Copeland A."/>
            <person name="Barry K.W."/>
            <person name="Cichocki N."/>
            <person name="Veneault-Fourrey C."/>
            <person name="LaButti K."/>
            <person name="Lindquist E.A."/>
            <person name="Lipzen A."/>
            <person name="Lundell T."/>
            <person name="Morin E."/>
            <person name="Murat C."/>
            <person name="Sun H."/>
            <person name="Tunlid A."/>
            <person name="Henrissat B."/>
            <person name="Grigoriev I.V."/>
            <person name="Hibbett D.S."/>
            <person name="Martin F."/>
            <person name="Nordberg H.P."/>
            <person name="Cantor M.N."/>
            <person name="Hua S.X."/>
        </authorList>
    </citation>
    <scope>NUCLEOTIDE SEQUENCE [LARGE SCALE GENOMIC DNA]</scope>
    <source>
        <strain evidence="2 3">Foug A</strain>
    </source>
</reference>
<dbReference type="HOGENOM" id="CLU_1435208_0_0_1"/>
<reference evidence="3" key="2">
    <citation type="submission" date="2015-01" db="EMBL/GenBank/DDBJ databases">
        <title>Evolutionary Origins and Diversification of the Mycorrhizal Mutualists.</title>
        <authorList>
            <consortium name="DOE Joint Genome Institute"/>
            <consortium name="Mycorrhizal Genomics Consortium"/>
            <person name="Kohler A."/>
            <person name="Kuo A."/>
            <person name="Nagy L.G."/>
            <person name="Floudas D."/>
            <person name="Copeland A."/>
            <person name="Barry K.W."/>
            <person name="Cichocki N."/>
            <person name="Veneault-Fourrey C."/>
            <person name="LaButti K."/>
            <person name="Lindquist E.A."/>
            <person name="Lipzen A."/>
            <person name="Lundell T."/>
            <person name="Morin E."/>
            <person name="Murat C."/>
            <person name="Riley R."/>
            <person name="Ohm R."/>
            <person name="Sun H."/>
            <person name="Tunlid A."/>
            <person name="Henrissat B."/>
            <person name="Grigoriev I.V."/>
            <person name="Hibbett D.S."/>
            <person name="Martin F."/>
        </authorList>
    </citation>
    <scope>NUCLEOTIDE SEQUENCE [LARGE SCALE GENOMIC DNA]</scope>
    <source>
        <strain evidence="3">Foug A</strain>
    </source>
</reference>
<keyword evidence="3" id="KW-1185">Reference proteome</keyword>
<accession>A0A0C3DK09</accession>
<sequence length="189" mass="19960">MPPLNNTSQQYTAVNVPNTANNVLAVPLPMGADTSLNIPGAANALFNITITINNDLTTLNILSTNAAPASLQLSTMPLLLYALFNGPVTINNSADLNTLTANAAPATLPPLTTPLLLLTKHCSRNSLTVDEATIGLHGPFQVLSFADIVFRSSKAINNTTIALLRRPKVDTKDKPPHRDSEGKGEVGLD</sequence>
<gene>
    <name evidence="2" type="ORF">SCLCIDRAFT_29388</name>
</gene>